<dbReference type="EMBL" id="ACDX02000003">
    <property type="protein sequence ID" value="EFC89371.1"/>
    <property type="molecule type" value="Genomic_DNA"/>
</dbReference>
<reference evidence="1 2" key="1">
    <citation type="submission" date="2009-10" db="EMBL/GenBank/DDBJ databases">
        <authorList>
            <person name="Weinstock G."/>
            <person name="Sodergren E."/>
            <person name="Clifton S."/>
            <person name="Fulton L."/>
            <person name="Fulton B."/>
            <person name="Courtney L."/>
            <person name="Fronick C."/>
            <person name="Harrison M."/>
            <person name="Strong C."/>
            <person name="Farmer C."/>
            <person name="Delahaunty K."/>
            <person name="Markovic C."/>
            <person name="Hall O."/>
            <person name="Minx P."/>
            <person name="Tomlinson C."/>
            <person name="Mitreva M."/>
            <person name="Nelson J."/>
            <person name="Hou S."/>
            <person name="Wollam A."/>
            <person name="Pepin K.H."/>
            <person name="Johnson M."/>
            <person name="Bhonagiri V."/>
            <person name="Nash W.E."/>
            <person name="Warren W."/>
            <person name="Chinwalla A."/>
            <person name="Mardis E.R."/>
            <person name="Wilson R.K."/>
        </authorList>
    </citation>
    <scope>NUCLEOTIDE SEQUENCE [LARGE SCALE GENOMIC DNA]</scope>
    <source>
        <strain evidence="2">ATCC 25996 / DSM 4631 / NCTC 10774 / M26</strain>
    </source>
</reference>
<organism evidence="1 2">
    <name type="scientific">Neisseria mucosa (strain ATCC 25996 / DSM 4631 / NCTC 10774 / M26)</name>
    <dbReference type="NCBI Taxonomy" id="546266"/>
    <lineage>
        <taxon>Bacteria</taxon>
        <taxon>Pseudomonadati</taxon>
        <taxon>Pseudomonadota</taxon>
        <taxon>Betaproteobacteria</taxon>
        <taxon>Neisseriales</taxon>
        <taxon>Neisseriaceae</taxon>
        <taxon>Neisseria</taxon>
    </lineage>
</organism>
<dbReference type="AlphaFoldDB" id="D2ZUI7"/>
<name>D2ZUI7_NEIM2</name>
<dbReference type="STRING" id="546266.NEIMUCOT_04274"/>
<comment type="caution">
    <text evidence="1">The sequence shown here is derived from an EMBL/GenBank/DDBJ whole genome shotgun (WGS) entry which is preliminary data.</text>
</comment>
<dbReference type="Proteomes" id="UP000003344">
    <property type="component" value="Unassembled WGS sequence"/>
</dbReference>
<gene>
    <name evidence="1" type="ORF">NEIMUCOT_04274</name>
</gene>
<evidence type="ECO:0000313" key="2">
    <source>
        <dbReference type="Proteomes" id="UP000003344"/>
    </source>
</evidence>
<evidence type="ECO:0000313" key="1">
    <source>
        <dbReference type="EMBL" id="EFC89371.1"/>
    </source>
</evidence>
<accession>D2ZUI7</accession>
<proteinExistence type="predicted"/>
<sequence>MFECIHGRYAGQRSSENGTPAILGINCPHSIVSERQTHIGNDTA</sequence>
<protein>
    <submittedName>
        <fullName evidence="1">Uncharacterized protein</fullName>
    </submittedName>
</protein>